<dbReference type="SUPFAM" id="SSF53795">
    <property type="entry name" value="PEP carboxykinase-like"/>
    <property type="match status" value="1"/>
</dbReference>
<keyword evidence="3" id="KW-1185">Reference proteome</keyword>
<dbReference type="InterPro" id="IPR011104">
    <property type="entry name" value="Hpr_kin/Pase_C"/>
</dbReference>
<dbReference type="OrthoDB" id="8326226at2"/>
<organism evidence="2 3">
    <name type="scientific">Rhodovulum adriaticum</name>
    <name type="common">Rhodopseudomonas adriatica</name>
    <dbReference type="NCBI Taxonomy" id="35804"/>
    <lineage>
        <taxon>Bacteria</taxon>
        <taxon>Pseudomonadati</taxon>
        <taxon>Pseudomonadota</taxon>
        <taxon>Alphaproteobacteria</taxon>
        <taxon>Rhodobacterales</taxon>
        <taxon>Paracoccaceae</taxon>
        <taxon>Rhodovulum</taxon>
    </lineage>
</organism>
<gene>
    <name evidence="2" type="ORF">EV656_10997</name>
</gene>
<dbReference type="CDD" id="cd01918">
    <property type="entry name" value="HprK_C"/>
    <property type="match status" value="1"/>
</dbReference>
<proteinExistence type="predicted"/>
<dbReference type="Proteomes" id="UP000295733">
    <property type="component" value="Unassembled WGS sequence"/>
</dbReference>
<evidence type="ECO:0000313" key="2">
    <source>
        <dbReference type="EMBL" id="TCP21845.1"/>
    </source>
</evidence>
<protein>
    <submittedName>
        <fullName evidence="2">Hpr(Ser) kinase/phosphatase</fullName>
    </submittedName>
</protein>
<evidence type="ECO:0000259" key="1">
    <source>
        <dbReference type="Pfam" id="PF07475"/>
    </source>
</evidence>
<dbReference type="AlphaFoldDB" id="A0A4R2NKR1"/>
<dbReference type="GO" id="GO:0000155">
    <property type="term" value="F:phosphorelay sensor kinase activity"/>
    <property type="evidence" value="ECO:0007669"/>
    <property type="project" value="InterPro"/>
</dbReference>
<dbReference type="RefSeq" id="WP_132604398.1">
    <property type="nucleotide sequence ID" value="NZ_NRRP01000053.1"/>
</dbReference>
<feature type="domain" description="HPr kinase/phosphorylase C-terminal" evidence="1">
    <location>
        <begin position="4"/>
        <end position="79"/>
    </location>
</feature>
<sequence length="139" mass="14722">MDPQTIHASCVAVKGRGILILGASGSGKSGLALQLMALGASLVADDRTVLAAEADGLIASAPAPLAGRIEARFVGILRAPRVPRARVVLAVDMDRAEDQRLPPRREASFLDCSVPLLHRVDQPYFPAALLHHLIFGRSD</sequence>
<dbReference type="GO" id="GO:0005524">
    <property type="term" value="F:ATP binding"/>
    <property type="evidence" value="ECO:0007669"/>
    <property type="project" value="InterPro"/>
</dbReference>
<dbReference type="Pfam" id="PF07475">
    <property type="entry name" value="Hpr_kinase_C"/>
    <property type="match status" value="1"/>
</dbReference>
<accession>A0A4R2NKR1</accession>
<keyword evidence="2" id="KW-0418">Kinase</keyword>
<keyword evidence="2" id="KW-0808">Transferase</keyword>
<dbReference type="Gene3D" id="3.40.50.300">
    <property type="entry name" value="P-loop containing nucleotide triphosphate hydrolases"/>
    <property type="match status" value="1"/>
</dbReference>
<dbReference type="InterPro" id="IPR027417">
    <property type="entry name" value="P-loop_NTPase"/>
</dbReference>
<reference evidence="2 3" key="1">
    <citation type="submission" date="2019-03" db="EMBL/GenBank/DDBJ databases">
        <title>Genomic Encyclopedia of Type Strains, Phase IV (KMG-IV): sequencing the most valuable type-strain genomes for metagenomic binning, comparative biology and taxonomic classification.</title>
        <authorList>
            <person name="Goeker M."/>
        </authorList>
    </citation>
    <scope>NUCLEOTIDE SEQUENCE [LARGE SCALE GENOMIC DNA]</scope>
    <source>
        <strain evidence="2 3">DSM 2781</strain>
    </source>
</reference>
<comment type="caution">
    <text evidence="2">The sequence shown here is derived from an EMBL/GenBank/DDBJ whole genome shotgun (WGS) entry which is preliminary data.</text>
</comment>
<dbReference type="GO" id="GO:0006109">
    <property type="term" value="P:regulation of carbohydrate metabolic process"/>
    <property type="evidence" value="ECO:0007669"/>
    <property type="project" value="InterPro"/>
</dbReference>
<name>A0A4R2NKR1_RHOAD</name>
<dbReference type="EMBL" id="SLXL01000009">
    <property type="protein sequence ID" value="TCP21845.1"/>
    <property type="molecule type" value="Genomic_DNA"/>
</dbReference>
<evidence type="ECO:0000313" key="3">
    <source>
        <dbReference type="Proteomes" id="UP000295733"/>
    </source>
</evidence>